<dbReference type="EMBL" id="UINC01030956">
    <property type="protein sequence ID" value="SVB16210.1"/>
    <property type="molecule type" value="Genomic_DNA"/>
</dbReference>
<protein>
    <recommendedName>
        <fullName evidence="2">TonB-dependent receptor plug domain-containing protein</fullName>
    </recommendedName>
</protein>
<evidence type="ECO:0000313" key="1">
    <source>
        <dbReference type="EMBL" id="SVB16210.1"/>
    </source>
</evidence>
<organism evidence="1">
    <name type="scientific">marine metagenome</name>
    <dbReference type="NCBI Taxonomy" id="408172"/>
    <lineage>
        <taxon>unclassified sequences</taxon>
        <taxon>metagenomes</taxon>
        <taxon>ecological metagenomes</taxon>
    </lineage>
</organism>
<dbReference type="AlphaFoldDB" id="A0A382BQW1"/>
<evidence type="ECO:0008006" key="2">
    <source>
        <dbReference type="Google" id="ProtNLM"/>
    </source>
</evidence>
<sequence length="130" mass="15033">MLFLLLFLTFSTGCASTGTRDSSGRRLNPDVITRMELEEIQQANQSVYEAIGRLRVTWLRPRTPASIQFNSDRLPKAMIDNQQFELDFLRQLPIEEVHELKFVDAREATFRWGTGFANGVIEVTTRRARR</sequence>
<gene>
    <name evidence="1" type="ORF">METZ01_LOCUS169064</name>
</gene>
<proteinExistence type="predicted"/>
<accession>A0A382BQW1</accession>
<name>A0A382BQW1_9ZZZZ</name>
<reference evidence="1" key="1">
    <citation type="submission" date="2018-05" db="EMBL/GenBank/DDBJ databases">
        <authorList>
            <person name="Lanie J.A."/>
            <person name="Ng W.-L."/>
            <person name="Kazmierczak K.M."/>
            <person name="Andrzejewski T.M."/>
            <person name="Davidsen T.M."/>
            <person name="Wayne K.J."/>
            <person name="Tettelin H."/>
            <person name="Glass J.I."/>
            <person name="Rusch D."/>
            <person name="Podicherti R."/>
            <person name="Tsui H.-C.T."/>
            <person name="Winkler M.E."/>
        </authorList>
    </citation>
    <scope>NUCLEOTIDE SEQUENCE</scope>
</reference>